<evidence type="ECO:0000313" key="4">
    <source>
        <dbReference type="Proteomes" id="UP000244081"/>
    </source>
</evidence>
<dbReference type="Proteomes" id="UP000244081">
    <property type="component" value="Unassembled WGS sequence"/>
</dbReference>
<feature type="transmembrane region" description="Helical" evidence="1">
    <location>
        <begin position="27"/>
        <end position="46"/>
    </location>
</feature>
<dbReference type="EMBL" id="QAYG01000009">
    <property type="protein sequence ID" value="PTW58825.1"/>
    <property type="molecule type" value="Genomic_DNA"/>
</dbReference>
<evidence type="ECO:0000259" key="2">
    <source>
        <dbReference type="Pfam" id="PF13400"/>
    </source>
</evidence>
<feature type="domain" description="Putative Flp pilus-assembly TadG-like N-terminal" evidence="2">
    <location>
        <begin position="25"/>
        <end position="72"/>
    </location>
</feature>
<evidence type="ECO:0000313" key="3">
    <source>
        <dbReference type="EMBL" id="PTW58825.1"/>
    </source>
</evidence>
<keyword evidence="1" id="KW-1133">Transmembrane helix</keyword>
<reference evidence="3 4" key="1">
    <citation type="submission" date="2018-04" db="EMBL/GenBank/DDBJ databases">
        <title>Genomic Encyclopedia of Archaeal and Bacterial Type Strains, Phase II (KMG-II): from individual species to whole genera.</title>
        <authorList>
            <person name="Goeker M."/>
        </authorList>
    </citation>
    <scope>NUCLEOTIDE SEQUENCE [LARGE SCALE GENOMIC DNA]</scope>
    <source>
        <strain evidence="3 4">DSM 23382</strain>
    </source>
</reference>
<keyword evidence="1" id="KW-0472">Membrane</keyword>
<accession>A0A2T5V4Z3</accession>
<protein>
    <submittedName>
        <fullName evidence="3">Putative Flp pilus-assembly TadE/G-like protein</fullName>
    </submittedName>
</protein>
<sequence>MGQMELNWVHELKTLGRRFLRTERGNVAIVFALSGVVITGVVGGAIDYGIAVGQKSQLQAALDAAVLSGARARGEEVETARRSFSANMSSVPHNGLTSDFSFEESKVVGEATAQVPTSLLRLVNINDLEVRAHAAAAVSSTSVCILLLDESAGDAFKANGSGSIDMPDCEMHVTSRAEPATWIDSRHIDTGKLCIKGTSGGNLRPMPESFVEHCTPIPDPFANVLPEPPRDLGKEMSCVTDMPDPNGSIMVFEPGTYCNWPPINGNVQEVEFEPGDYVIKAPLSLNAHRVRFGKGLYAFKGASVTFNGSVQDVEMGAGFYALSKGARITFNNQNVTGSDVTIYLADKDAAFLTVQGSSKLDVKAPQGGVFKDILLYEAPGLSPSGNRYNLDGKMDVEGLIYLPSRDLHLNGSGNLDGDRLTLVLNKLSLDGKIRIHDGAKSMAAEGTQIYLLN</sequence>
<gene>
    <name evidence="3" type="ORF">C8N35_109130</name>
</gene>
<keyword evidence="4" id="KW-1185">Reference proteome</keyword>
<evidence type="ECO:0000256" key="1">
    <source>
        <dbReference type="SAM" id="Phobius"/>
    </source>
</evidence>
<dbReference type="InterPro" id="IPR028087">
    <property type="entry name" value="Tad_N"/>
</dbReference>
<proteinExistence type="predicted"/>
<dbReference type="Pfam" id="PF13400">
    <property type="entry name" value="Tad"/>
    <property type="match status" value="1"/>
</dbReference>
<dbReference type="AlphaFoldDB" id="A0A2T5V4Z3"/>
<name>A0A2T5V4Z3_9HYPH</name>
<comment type="caution">
    <text evidence="3">The sequence shown here is derived from an EMBL/GenBank/DDBJ whole genome shotgun (WGS) entry which is preliminary data.</text>
</comment>
<dbReference type="OrthoDB" id="7418984at2"/>
<keyword evidence="1" id="KW-0812">Transmembrane</keyword>
<organism evidence="3 4">
    <name type="scientific">Breoghania corrubedonensis</name>
    <dbReference type="NCBI Taxonomy" id="665038"/>
    <lineage>
        <taxon>Bacteria</taxon>
        <taxon>Pseudomonadati</taxon>
        <taxon>Pseudomonadota</taxon>
        <taxon>Alphaproteobacteria</taxon>
        <taxon>Hyphomicrobiales</taxon>
        <taxon>Stappiaceae</taxon>
        <taxon>Breoghania</taxon>
    </lineage>
</organism>